<dbReference type="KEGG" id="tva:4774155"/>
<reference evidence="2" key="2">
    <citation type="journal article" date="2007" name="Science">
        <title>Draft genome sequence of the sexually transmitted pathogen Trichomonas vaginalis.</title>
        <authorList>
            <person name="Carlton J.M."/>
            <person name="Hirt R.P."/>
            <person name="Silva J.C."/>
            <person name="Delcher A.L."/>
            <person name="Schatz M."/>
            <person name="Zhao Q."/>
            <person name="Wortman J.R."/>
            <person name="Bidwell S.L."/>
            <person name="Alsmark U.C.M."/>
            <person name="Besteiro S."/>
            <person name="Sicheritz-Ponten T."/>
            <person name="Noel C.J."/>
            <person name="Dacks J.B."/>
            <person name="Foster P.G."/>
            <person name="Simillion C."/>
            <person name="Van de Peer Y."/>
            <person name="Miranda-Saavedra D."/>
            <person name="Barton G.J."/>
            <person name="Westrop G.D."/>
            <person name="Mueller S."/>
            <person name="Dessi D."/>
            <person name="Fiori P.L."/>
            <person name="Ren Q."/>
            <person name="Paulsen I."/>
            <person name="Zhang H."/>
            <person name="Bastida-Corcuera F.D."/>
            <person name="Simoes-Barbosa A."/>
            <person name="Brown M.T."/>
            <person name="Hayes R.D."/>
            <person name="Mukherjee M."/>
            <person name="Okumura C.Y."/>
            <person name="Schneider R."/>
            <person name="Smith A.J."/>
            <person name="Vanacova S."/>
            <person name="Villalvazo M."/>
            <person name="Haas B.J."/>
            <person name="Pertea M."/>
            <person name="Feldblyum T.V."/>
            <person name="Utterback T.R."/>
            <person name="Shu C.L."/>
            <person name="Osoegawa K."/>
            <person name="de Jong P.J."/>
            <person name="Hrdy I."/>
            <person name="Horvathova L."/>
            <person name="Zubacova Z."/>
            <person name="Dolezal P."/>
            <person name="Malik S.B."/>
            <person name="Logsdon J.M. Jr."/>
            <person name="Henze K."/>
            <person name="Gupta A."/>
            <person name="Wang C.C."/>
            <person name="Dunne R.L."/>
            <person name="Upcroft J.A."/>
            <person name="Upcroft P."/>
            <person name="White O."/>
            <person name="Salzberg S.L."/>
            <person name="Tang P."/>
            <person name="Chiu C.-H."/>
            <person name="Lee Y.-S."/>
            <person name="Embley T.M."/>
            <person name="Coombs G.H."/>
            <person name="Mottram J.C."/>
            <person name="Tachezy J."/>
            <person name="Fraser-Liggett C.M."/>
            <person name="Johnson P.J."/>
        </authorList>
    </citation>
    <scope>NUCLEOTIDE SEQUENCE [LARGE SCALE GENOMIC DNA]</scope>
    <source>
        <strain evidence="2">G3</strain>
    </source>
</reference>
<evidence type="ECO:0000313" key="3">
    <source>
        <dbReference type="Proteomes" id="UP000001542"/>
    </source>
</evidence>
<accession>A2DU01</accession>
<gene>
    <name evidence="2" type="ORF">TVAG_465360</name>
</gene>
<dbReference type="Pfam" id="PF12796">
    <property type="entry name" value="Ank_2"/>
    <property type="match status" value="1"/>
</dbReference>
<reference evidence="2" key="1">
    <citation type="submission" date="2006-10" db="EMBL/GenBank/DDBJ databases">
        <authorList>
            <person name="Amadeo P."/>
            <person name="Zhao Q."/>
            <person name="Wortman J."/>
            <person name="Fraser-Liggett C."/>
            <person name="Carlton J."/>
        </authorList>
    </citation>
    <scope>NUCLEOTIDE SEQUENCE</scope>
    <source>
        <strain evidence="2">G3</strain>
    </source>
</reference>
<dbReference type="AlphaFoldDB" id="A2DU01"/>
<protein>
    <submittedName>
        <fullName evidence="2">Uncharacterized protein</fullName>
    </submittedName>
</protein>
<dbReference type="InterPro" id="IPR036770">
    <property type="entry name" value="Ankyrin_rpt-contain_sf"/>
</dbReference>
<dbReference type="SMR" id="A2DU01"/>
<organism evidence="2 3">
    <name type="scientific">Trichomonas vaginalis (strain ATCC PRA-98 / G3)</name>
    <dbReference type="NCBI Taxonomy" id="412133"/>
    <lineage>
        <taxon>Eukaryota</taxon>
        <taxon>Metamonada</taxon>
        <taxon>Parabasalia</taxon>
        <taxon>Trichomonadida</taxon>
        <taxon>Trichomonadidae</taxon>
        <taxon>Trichomonas</taxon>
    </lineage>
</organism>
<dbReference type="SUPFAM" id="SSF48403">
    <property type="entry name" value="Ankyrin repeat"/>
    <property type="match status" value="1"/>
</dbReference>
<proteinExistence type="predicted"/>
<dbReference type="STRING" id="5722.A2DU01"/>
<dbReference type="InterPro" id="IPR002110">
    <property type="entry name" value="Ankyrin_rpt"/>
</dbReference>
<dbReference type="PROSITE" id="PS50088">
    <property type="entry name" value="ANK_REPEAT"/>
    <property type="match status" value="1"/>
</dbReference>
<dbReference type="RefSeq" id="XP_001328371.1">
    <property type="nucleotide sequence ID" value="XM_001328336.1"/>
</dbReference>
<keyword evidence="1" id="KW-0040">ANK repeat</keyword>
<evidence type="ECO:0000256" key="1">
    <source>
        <dbReference type="PROSITE-ProRule" id="PRU00023"/>
    </source>
</evidence>
<dbReference type="EMBL" id="DS113246">
    <property type="protein sequence ID" value="EAY16148.1"/>
    <property type="molecule type" value="Genomic_DNA"/>
</dbReference>
<dbReference type="Gene3D" id="1.25.40.20">
    <property type="entry name" value="Ankyrin repeat-containing domain"/>
    <property type="match status" value="1"/>
</dbReference>
<sequence length="77" mass="8732">MVIIKNSRLHFAAHENCKEIAELLILNAQDNINQIPLHFAVITDSKEAACVLISHEADFNSTDHLNSLPLHLVWNIY</sequence>
<dbReference type="Proteomes" id="UP000001542">
    <property type="component" value="Unassembled WGS sequence"/>
</dbReference>
<name>A2DU01_TRIV3</name>
<dbReference type="VEuPathDB" id="TrichDB:TVAGG3_0718660"/>
<dbReference type="InParanoid" id="A2DU01"/>
<dbReference type="VEuPathDB" id="TrichDB:TVAG_465360"/>
<feature type="repeat" description="ANK" evidence="1">
    <location>
        <begin position="32"/>
        <end position="64"/>
    </location>
</feature>
<evidence type="ECO:0000313" key="2">
    <source>
        <dbReference type="EMBL" id="EAY16148.1"/>
    </source>
</evidence>
<keyword evidence="3" id="KW-1185">Reference proteome</keyword>